<dbReference type="PROSITE" id="PS00028">
    <property type="entry name" value="ZINC_FINGER_C2H2_1"/>
    <property type="match status" value="1"/>
</dbReference>
<keyword evidence="10" id="KW-0862">Zinc</keyword>
<evidence type="ECO:0000256" key="4">
    <source>
        <dbReference type="ARBA" id="ARBA00022722"/>
    </source>
</evidence>
<keyword evidence="11" id="KW-0040">ANK repeat</keyword>
<evidence type="ECO:0000256" key="14">
    <source>
        <dbReference type="SAM" id="MobiDB-lite"/>
    </source>
</evidence>
<gene>
    <name evidence="16" type="ORF">K2173_025078</name>
</gene>
<dbReference type="GO" id="GO:0036503">
    <property type="term" value="P:ERAD pathway"/>
    <property type="evidence" value="ECO:0007669"/>
    <property type="project" value="TreeGrafter"/>
</dbReference>
<feature type="compositionally biased region" description="Polar residues" evidence="14">
    <location>
        <begin position="27"/>
        <end position="38"/>
    </location>
</feature>
<dbReference type="Proteomes" id="UP001159364">
    <property type="component" value="Linkage Group LG09"/>
</dbReference>
<dbReference type="AlphaFoldDB" id="A0AAV8SVF7"/>
<keyword evidence="7 13" id="KW-0255">Endonuclease</keyword>
<sequence>MSYQESSIGQPYRERIPADKNTRERPSANTMAKDTVPNQQEKRYRSIFDVPANFFDACRVVSDTFEDSENWVDVETLEVVETNVKEEKSSASAPPRWTCNTCKSEFETLLDQRSHFKSDIHRINVKLSIAGKDAVKEEDFDELTCDSFKDFDISSISGSEDEAEKAGHRIKCSVDNVKQKLFVRLKTGERISVWKCLFLNEYESVSSQAIPTDYGGLTQCLSESEVVERLKFFINEPRGKSHLRVMLLVSGGHFAGCVFDGNSVVAHKTFHRYVVRAKAGKKQSSKDSSGRAAHSAGASLRRYNELALKKDIQELLSTWKDYFCASSCVFVYAPSNNYQMLFDGGKEHFSQQCVVRNIPLNVRRPTYKEARRIYSQLTQVTYEVDQKENVSDIKEDTVASVSSIIDGRPYSSKEEPMDNFNCRETTGAFQGHQQSIEACVSSESDSEVVGVTTPLHEAAQSADADKVLEHLEQGLDPCVKDERGRTPYMLANDKEVRNTFRRFMAANLNRWDWHAAKVPSALTKEMEESQAAKQAEKDAKKKARAKELKKLRKAREKKAQAEAATSRAATALVKNQATLSSMFQGQSNPRGPEESIEVEREKRAAAAERRMAASAMAVLNTQSIGTAATFGLQPLSGSATDLLCTCCGASLAGKVPFHRYNYKYCSTTCMHVHREFLEDGG</sequence>
<dbReference type="InterPro" id="IPR036770">
    <property type="entry name" value="Ankyrin_rpt-contain_sf"/>
</dbReference>
<organism evidence="16 17">
    <name type="scientific">Erythroxylum novogranatense</name>
    <dbReference type="NCBI Taxonomy" id="1862640"/>
    <lineage>
        <taxon>Eukaryota</taxon>
        <taxon>Viridiplantae</taxon>
        <taxon>Streptophyta</taxon>
        <taxon>Embryophyta</taxon>
        <taxon>Tracheophyta</taxon>
        <taxon>Spermatophyta</taxon>
        <taxon>Magnoliopsida</taxon>
        <taxon>eudicotyledons</taxon>
        <taxon>Gunneridae</taxon>
        <taxon>Pentapetalae</taxon>
        <taxon>rosids</taxon>
        <taxon>fabids</taxon>
        <taxon>Malpighiales</taxon>
        <taxon>Erythroxylaceae</taxon>
        <taxon>Erythroxylum</taxon>
    </lineage>
</organism>
<dbReference type="GO" id="GO:0004519">
    <property type="term" value="F:endonuclease activity"/>
    <property type="evidence" value="ECO:0007669"/>
    <property type="project" value="UniProtKB-KW"/>
</dbReference>
<keyword evidence="4 13" id="KW-0540">Nuclease</keyword>
<evidence type="ECO:0000256" key="7">
    <source>
        <dbReference type="ARBA" id="ARBA00022759"/>
    </source>
</evidence>
<feature type="region of interest" description="Disordered" evidence="14">
    <location>
        <begin position="1"/>
        <end position="38"/>
    </location>
</feature>
<dbReference type="PANTHER" id="PTHR16036">
    <property type="entry name" value="ANKYRIN REPEAT AND ZINC FINGER DOMAIN-CONTAINING PROTEIN 1"/>
    <property type="match status" value="1"/>
</dbReference>
<keyword evidence="17" id="KW-1185">Reference proteome</keyword>
<evidence type="ECO:0000256" key="13">
    <source>
        <dbReference type="PROSITE-ProRule" id="PRU01389"/>
    </source>
</evidence>
<feature type="active site" evidence="13">
    <location>
        <position position="283"/>
    </location>
</feature>
<evidence type="ECO:0000256" key="12">
    <source>
        <dbReference type="ARBA" id="ARBA00023054"/>
    </source>
</evidence>
<feature type="compositionally biased region" description="Basic and acidic residues" evidence="14">
    <location>
        <begin position="12"/>
        <end position="26"/>
    </location>
</feature>
<keyword evidence="9 13" id="KW-0378">Hydrolase</keyword>
<dbReference type="PROSITE" id="PS52044">
    <property type="entry name" value="VLRF1"/>
    <property type="match status" value="1"/>
</dbReference>
<dbReference type="InterPro" id="IPR047139">
    <property type="entry name" value="ANKZ1/VMS1"/>
</dbReference>
<evidence type="ECO:0000256" key="1">
    <source>
        <dbReference type="ARBA" id="ARBA00004496"/>
    </source>
</evidence>
<feature type="domain" description="VLRF1" evidence="15">
    <location>
        <begin position="240"/>
        <end position="380"/>
    </location>
</feature>
<comment type="domain">
    <text evidence="13">The VLRF1 domain mediates binding to the 60S ribosomal subunit.</text>
</comment>
<keyword evidence="3 13" id="KW-0963">Cytoplasm</keyword>
<dbReference type="SUPFAM" id="SSF48403">
    <property type="entry name" value="Ankyrin repeat"/>
    <property type="match status" value="1"/>
</dbReference>
<evidence type="ECO:0000256" key="6">
    <source>
        <dbReference type="ARBA" id="ARBA00022737"/>
    </source>
</evidence>
<evidence type="ECO:0000256" key="11">
    <source>
        <dbReference type="ARBA" id="ARBA00023043"/>
    </source>
</evidence>
<feature type="region of interest" description="Disordered" evidence="14">
    <location>
        <begin position="524"/>
        <end position="544"/>
    </location>
</feature>
<evidence type="ECO:0000313" key="17">
    <source>
        <dbReference type="Proteomes" id="UP001159364"/>
    </source>
</evidence>
<dbReference type="InterPro" id="IPR041175">
    <property type="entry name" value="VLRF1/Vms1"/>
</dbReference>
<dbReference type="GO" id="GO:0005737">
    <property type="term" value="C:cytoplasm"/>
    <property type="evidence" value="ECO:0007669"/>
    <property type="project" value="UniProtKB-SubCell"/>
</dbReference>
<keyword evidence="6" id="KW-0677">Repeat</keyword>
<dbReference type="Pfam" id="PF18826">
    <property type="entry name" value="bVLRF1"/>
    <property type="match status" value="1"/>
</dbReference>
<evidence type="ECO:0000256" key="2">
    <source>
        <dbReference type="ARBA" id="ARBA00009262"/>
    </source>
</evidence>
<keyword evidence="12" id="KW-0175">Coiled coil</keyword>
<keyword evidence="8" id="KW-0863">Zinc-finger</keyword>
<dbReference type="GO" id="GO:0016787">
    <property type="term" value="F:hydrolase activity"/>
    <property type="evidence" value="ECO:0007669"/>
    <property type="project" value="UniProtKB-KW"/>
</dbReference>
<proteinExistence type="inferred from homology"/>
<dbReference type="Pfam" id="PF18716">
    <property type="entry name" value="VATC"/>
    <property type="match status" value="1"/>
</dbReference>
<evidence type="ECO:0000256" key="8">
    <source>
        <dbReference type="ARBA" id="ARBA00022771"/>
    </source>
</evidence>
<evidence type="ECO:0000256" key="3">
    <source>
        <dbReference type="ARBA" id="ARBA00022490"/>
    </source>
</evidence>
<evidence type="ECO:0000259" key="15">
    <source>
        <dbReference type="PROSITE" id="PS52044"/>
    </source>
</evidence>
<comment type="caution">
    <text evidence="16">The sequence shown here is derived from an EMBL/GenBank/DDBJ whole genome shotgun (WGS) entry which is preliminary data.</text>
</comment>
<reference evidence="16 17" key="1">
    <citation type="submission" date="2021-09" db="EMBL/GenBank/DDBJ databases">
        <title>Genomic insights and catalytic innovation underlie evolution of tropane alkaloids biosynthesis.</title>
        <authorList>
            <person name="Wang Y.-J."/>
            <person name="Tian T."/>
            <person name="Huang J.-P."/>
            <person name="Huang S.-X."/>
        </authorList>
    </citation>
    <scope>NUCLEOTIDE SEQUENCE [LARGE SCALE GENOMIC DNA]</scope>
    <source>
        <strain evidence="16">KIB-2018</strain>
        <tissue evidence="16">Leaf</tissue>
    </source>
</reference>
<evidence type="ECO:0000256" key="5">
    <source>
        <dbReference type="ARBA" id="ARBA00022723"/>
    </source>
</evidence>
<evidence type="ECO:0000313" key="16">
    <source>
        <dbReference type="EMBL" id="KAJ8756266.1"/>
    </source>
</evidence>
<evidence type="ECO:0000256" key="9">
    <source>
        <dbReference type="ARBA" id="ARBA00022801"/>
    </source>
</evidence>
<dbReference type="PANTHER" id="PTHR16036:SF2">
    <property type="entry name" value="TRNA ENDONUCLEASE ANKZF1"/>
    <property type="match status" value="1"/>
</dbReference>
<name>A0AAV8SVF7_9ROSI</name>
<dbReference type="InterPro" id="IPR013087">
    <property type="entry name" value="Znf_C2H2_type"/>
</dbReference>
<dbReference type="Gene3D" id="1.25.40.20">
    <property type="entry name" value="Ankyrin repeat-containing domain"/>
    <property type="match status" value="1"/>
</dbReference>
<dbReference type="InterPro" id="IPR041540">
    <property type="entry name" value="VATC"/>
</dbReference>
<protein>
    <recommendedName>
        <fullName evidence="15">VLRF1 domain-containing protein</fullName>
    </recommendedName>
</protein>
<keyword evidence="5" id="KW-0479">Metal-binding</keyword>
<dbReference type="GO" id="GO:0008270">
    <property type="term" value="F:zinc ion binding"/>
    <property type="evidence" value="ECO:0007669"/>
    <property type="project" value="UniProtKB-KW"/>
</dbReference>
<comment type="similarity">
    <text evidence="2 13">Belongs to the ANKZF1/VMS1 family.</text>
</comment>
<dbReference type="EMBL" id="JAIWQS010000009">
    <property type="protein sequence ID" value="KAJ8756266.1"/>
    <property type="molecule type" value="Genomic_DNA"/>
</dbReference>
<comment type="subcellular location">
    <subcellularLocation>
        <location evidence="1">Cytoplasm</location>
    </subcellularLocation>
</comment>
<evidence type="ECO:0000256" key="10">
    <source>
        <dbReference type="ARBA" id="ARBA00022833"/>
    </source>
</evidence>
<accession>A0AAV8SVF7</accession>